<feature type="coiled-coil region" evidence="5">
    <location>
        <begin position="92"/>
        <end position="148"/>
    </location>
</feature>
<evidence type="ECO:0000259" key="6">
    <source>
        <dbReference type="PROSITE" id="PS50089"/>
    </source>
</evidence>
<reference evidence="7" key="1">
    <citation type="submission" date="2025-08" db="UniProtKB">
        <authorList>
            <consortium name="Ensembl"/>
        </authorList>
    </citation>
    <scope>IDENTIFICATION</scope>
</reference>
<dbReference type="PANTHER" id="PTHR25465:SF53">
    <property type="entry name" value="E3 UBIQUITIN_ISG15 LIGASE TRIM25-LIKE"/>
    <property type="match status" value="1"/>
</dbReference>
<evidence type="ECO:0000256" key="5">
    <source>
        <dbReference type="SAM" id="Coils"/>
    </source>
</evidence>
<keyword evidence="1" id="KW-0479">Metal-binding</keyword>
<dbReference type="Pfam" id="PF13445">
    <property type="entry name" value="zf-RING_UBOX"/>
    <property type="match status" value="1"/>
</dbReference>
<dbReference type="OrthoDB" id="128536at2759"/>
<evidence type="ECO:0000256" key="3">
    <source>
        <dbReference type="ARBA" id="ARBA00022833"/>
    </source>
</evidence>
<dbReference type="PROSITE" id="PS00518">
    <property type="entry name" value="ZF_RING_1"/>
    <property type="match status" value="1"/>
</dbReference>
<dbReference type="Gene3D" id="3.30.40.10">
    <property type="entry name" value="Zinc/RING finger domain, C3HC4 (zinc finger)"/>
    <property type="match status" value="1"/>
</dbReference>
<dbReference type="InterPro" id="IPR017907">
    <property type="entry name" value="Znf_RING_CS"/>
</dbReference>
<evidence type="ECO:0000313" key="7">
    <source>
        <dbReference type="Ensembl" id="ENSLLEP00000022189.1"/>
    </source>
</evidence>
<proteinExistence type="predicted"/>
<dbReference type="PROSITE" id="PS50089">
    <property type="entry name" value="ZF_RING_2"/>
    <property type="match status" value="1"/>
</dbReference>
<dbReference type="Ensembl" id="ENSLLET00000023046.1">
    <property type="protein sequence ID" value="ENSLLEP00000022189.1"/>
    <property type="gene ID" value="ENSLLEG00000014077.1"/>
</dbReference>
<feature type="domain" description="RING-type" evidence="6">
    <location>
        <begin position="12"/>
        <end position="54"/>
    </location>
</feature>
<evidence type="ECO:0000256" key="4">
    <source>
        <dbReference type="PROSITE-ProRule" id="PRU00175"/>
    </source>
</evidence>
<evidence type="ECO:0000256" key="2">
    <source>
        <dbReference type="ARBA" id="ARBA00022771"/>
    </source>
</evidence>
<dbReference type="GeneTree" id="ENSGT01030000234583"/>
<sequence>MASVNLKAEVTCPLCKDIYTDPVTLTCGHSYCRLCITKTWDNQEEGESSCPECRYRFRERSELKRNLRLCNIAEIPAVRTCLLCEASMCENHLGAEKRVQNLVERRRKVQEKAAGVTERVTALIRDIKERLEDLEKRVLSEISRQEEQVSSQLSDLIWHLEVEKQKLSRKIGDIEELCDMTDPLTVLQRTGIRQRRLL</sequence>
<protein>
    <recommendedName>
        <fullName evidence="6">RING-type domain-containing protein</fullName>
    </recommendedName>
</protein>
<keyword evidence="3" id="KW-0862">Zinc</keyword>
<evidence type="ECO:0000256" key="1">
    <source>
        <dbReference type="ARBA" id="ARBA00022723"/>
    </source>
</evidence>
<reference evidence="7" key="2">
    <citation type="submission" date="2025-09" db="UniProtKB">
        <authorList>
            <consortium name="Ensembl"/>
        </authorList>
    </citation>
    <scope>IDENTIFICATION</scope>
</reference>
<dbReference type="InterPro" id="IPR013083">
    <property type="entry name" value="Znf_RING/FYVE/PHD"/>
</dbReference>
<evidence type="ECO:0000313" key="8">
    <source>
        <dbReference type="Proteomes" id="UP000694569"/>
    </source>
</evidence>
<accession>A0A8C5N4Z5</accession>
<dbReference type="Proteomes" id="UP000694569">
    <property type="component" value="Unplaced"/>
</dbReference>
<keyword evidence="5" id="KW-0175">Coiled coil</keyword>
<organism evidence="7 8">
    <name type="scientific">Leptobrachium leishanense</name>
    <name type="common">Leishan spiny toad</name>
    <dbReference type="NCBI Taxonomy" id="445787"/>
    <lineage>
        <taxon>Eukaryota</taxon>
        <taxon>Metazoa</taxon>
        <taxon>Chordata</taxon>
        <taxon>Craniata</taxon>
        <taxon>Vertebrata</taxon>
        <taxon>Euteleostomi</taxon>
        <taxon>Amphibia</taxon>
        <taxon>Batrachia</taxon>
        <taxon>Anura</taxon>
        <taxon>Pelobatoidea</taxon>
        <taxon>Megophryidae</taxon>
        <taxon>Leptobrachium</taxon>
    </lineage>
</organism>
<keyword evidence="8" id="KW-1185">Reference proteome</keyword>
<dbReference type="SMART" id="SM00184">
    <property type="entry name" value="RING"/>
    <property type="match status" value="1"/>
</dbReference>
<dbReference type="SUPFAM" id="SSF57850">
    <property type="entry name" value="RING/U-box"/>
    <property type="match status" value="1"/>
</dbReference>
<dbReference type="AlphaFoldDB" id="A0A8C5N4Z5"/>
<keyword evidence="2 4" id="KW-0863">Zinc-finger</keyword>
<dbReference type="Pfam" id="PF25600">
    <property type="entry name" value="TRIM_CC"/>
    <property type="match status" value="1"/>
</dbReference>
<dbReference type="InterPro" id="IPR027370">
    <property type="entry name" value="Znf-RING_euk"/>
</dbReference>
<dbReference type="InterPro" id="IPR001841">
    <property type="entry name" value="Znf_RING"/>
</dbReference>
<dbReference type="InterPro" id="IPR058030">
    <property type="entry name" value="TRIM8/14/16/25/29/45/65_CC"/>
</dbReference>
<dbReference type="GO" id="GO:0008270">
    <property type="term" value="F:zinc ion binding"/>
    <property type="evidence" value="ECO:0007669"/>
    <property type="project" value="UniProtKB-KW"/>
</dbReference>
<dbReference type="PANTHER" id="PTHR25465">
    <property type="entry name" value="B-BOX DOMAIN CONTAINING"/>
    <property type="match status" value="1"/>
</dbReference>
<dbReference type="InterPro" id="IPR051051">
    <property type="entry name" value="E3_ubiq-ligase_TRIM/RNF"/>
</dbReference>
<name>A0A8C5N4Z5_9ANUR</name>